<evidence type="ECO:0000313" key="2">
    <source>
        <dbReference type="Proteomes" id="UP001459277"/>
    </source>
</evidence>
<dbReference type="AlphaFoldDB" id="A0AAW2CIW2"/>
<proteinExistence type="predicted"/>
<reference evidence="1 2" key="1">
    <citation type="submission" date="2024-01" db="EMBL/GenBank/DDBJ databases">
        <title>A telomere-to-telomere, gap-free genome of sweet tea (Lithocarpus litseifolius).</title>
        <authorList>
            <person name="Zhou J."/>
        </authorList>
    </citation>
    <scope>NUCLEOTIDE SEQUENCE [LARGE SCALE GENOMIC DNA]</scope>
    <source>
        <strain evidence="1">Zhou-2022a</strain>
        <tissue evidence="1">Leaf</tissue>
    </source>
</reference>
<gene>
    <name evidence="1" type="ORF">SO802_017606</name>
</gene>
<dbReference type="Proteomes" id="UP001459277">
    <property type="component" value="Unassembled WGS sequence"/>
</dbReference>
<dbReference type="EMBL" id="JAZDWU010000006">
    <property type="protein sequence ID" value="KAK9998003.1"/>
    <property type="molecule type" value="Genomic_DNA"/>
</dbReference>
<sequence length="88" mass="10158">MDKRLRMTYIQSHPEEKERFHMCQKRLGANIKEGPSRHRPMTTAREAVILGDHHIKVILGCLGTGQPSLEIKIWYHQGEKRMGAKTPP</sequence>
<name>A0AAW2CIW2_9ROSI</name>
<protein>
    <submittedName>
        <fullName evidence="1">Uncharacterized protein</fullName>
    </submittedName>
</protein>
<accession>A0AAW2CIW2</accession>
<organism evidence="1 2">
    <name type="scientific">Lithocarpus litseifolius</name>
    <dbReference type="NCBI Taxonomy" id="425828"/>
    <lineage>
        <taxon>Eukaryota</taxon>
        <taxon>Viridiplantae</taxon>
        <taxon>Streptophyta</taxon>
        <taxon>Embryophyta</taxon>
        <taxon>Tracheophyta</taxon>
        <taxon>Spermatophyta</taxon>
        <taxon>Magnoliopsida</taxon>
        <taxon>eudicotyledons</taxon>
        <taxon>Gunneridae</taxon>
        <taxon>Pentapetalae</taxon>
        <taxon>rosids</taxon>
        <taxon>fabids</taxon>
        <taxon>Fagales</taxon>
        <taxon>Fagaceae</taxon>
        <taxon>Lithocarpus</taxon>
    </lineage>
</organism>
<evidence type="ECO:0000313" key="1">
    <source>
        <dbReference type="EMBL" id="KAK9998003.1"/>
    </source>
</evidence>
<comment type="caution">
    <text evidence="1">The sequence shown here is derived from an EMBL/GenBank/DDBJ whole genome shotgun (WGS) entry which is preliminary data.</text>
</comment>
<keyword evidence="2" id="KW-1185">Reference proteome</keyword>